<organism evidence="1 2">
    <name type="scientific">Flavilitoribacter nigricans (strain ATCC 23147 / DSM 23189 / NBRC 102662 / NCIMB 1420 / SS-2)</name>
    <name type="common">Lewinella nigricans</name>
    <dbReference type="NCBI Taxonomy" id="1122177"/>
    <lineage>
        <taxon>Bacteria</taxon>
        <taxon>Pseudomonadati</taxon>
        <taxon>Bacteroidota</taxon>
        <taxon>Saprospiria</taxon>
        <taxon>Saprospirales</taxon>
        <taxon>Lewinellaceae</taxon>
        <taxon>Flavilitoribacter</taxon>
    </lineage>
</organism>
<sequence length="147" mass="16853">MILIIIQILLLIGIDVEPKRIDCNKCDIDKIKIVNENLEQLDYEMVMEFLCTLDVICRTNTEYSEWSNEMIFLLLENSPGTFFQALQDEGLDVLNEVLDKIKSPVMEFNYQEIHSKIENLDQQGSVKNKILKALAIAAGKAGFKIKK</sequence>
<evidence type="ECO:0000313" key="1">
    <source>
        <dbReference type="EMBL" id="PHN00556.1"/>
    </source>
</evidence>
<comment type="caution">
    <text evidence="1">The sequence shown here is derived from an EMBL/GenBank/DDBJ whole genome shotgun (WGS) entry which is preliminary data.</text>
</comment>
<accession>A0A2D0MWQ4</accession>
<evidence type="ECO:0000313" key="2">
    <source>
        <dbReference type="Proteomes" id="UP000223913"/>
    </source>
</evidence>
<dbReference type="RefSeq" id="WP_099156018.1">
    <property type="nucleotide sequence ID" value="NZ_PDUD01000110.1"/>
</dbReference>
<dbReference type="Proteomes" id="UP000223913">
    <property type="component" value="Unassembled WGS sequence"/>
</dbReference>
<name>A0A2D0MWQ4_FLAN2</name>
<keyword evidence="2" id="KW-1185">Reference proteome</keyword>
<dbReference type="AlphaFoldDB" id="A0A2D0MWQ4"/>
<reference evidence="1 2" key="1">
    <citation type="submission" date="2017-10" db="EMBL/GenBank/DDBJ databases">
        <title>The draft genome sequence of Lewinella nigricans NBRC 102662.</title>
        <authorList>
            <person name="Wang K."/>
        </authorList>
    </citation>
    <scope>NUCLEOTIDE SEQUENCE [LARGE SCALE GENOMIC DNA]</scope>
    <source>
        <strain evidence="1 2">NBRC 102662</strain>
    </source>
</reference>
<dbReference type="OrthoDB" id="1120900at2"/>
<proteinExistence type="predicted"/>
<dbReference type="EMBL" id="PDUD01000110">
    <property type="protein sequence ID" value="PHN00556.1"/>
    <property type="molecule type" value="Genomic_DNA"/>
</dbReference>
<gene>
    <name evidence="1" type="ORF">CRP01_41610</name>
</gene>
<protein>
    <submittedName>
        <fullName evidence="1">Uncharacterized protein</fullName>
    </submittedName>
</protein>